<gene>
    <name evidence="2" type="ORF">DFJ69_0626</name>
</gene>
<dbReference type="InterPro" id="IPR034660">
    <property type="entry name" value="DinB/YfiT-like"/>
</dbReference>
<dbReference type="OrthoDB" id="5178565at2"/>
<comment type="caution">
    <text evidence="2">The sequence shown here is derived from an EMBL/GenBank/DDBJ whole genome shotgun (WGS) entry which is preliminary data.</text>
</comment>
<dbReference type="GO" id="GO:0046872">
    <property type="term" value="F:metal ion binding"/>
    <property type="evidence" value="ECO:0007669"/>
    <property type="project" value="InterPro"/>
</dbReference>
<name>A0A3D9SMT3_9ACTN</name>
<dbReference type="AlphaFoldDB" id="A0A3D9SMT3"/>
<organism evidence="2 3">
    <name type="scientific">Thermomonospora umbrina</name>
    <dbReference type="NCBI Taxonomy" id="111806"/>
    <lineage>
        <taxon>Bacteria</taxon>
        <taxon>Bacillati</taxon>
        <taxon>Actinomycetota</taxon>
        <taxon>Actinomycetes</taxon>
        <taxon>Streptosporangiales</taxon>
        <taxon>Thermomonosporaceae</taxon>
        <taxon>Thermomonospora</taxon>
    </lineage>
</organism>
<proteinExistence type="predicted"/>
<reference evidence="2 3" key="1">
    <citation type="submission" date="2018-08" db="EMBL/GenBank/DDBJ databases">
        <title>Sequencing the genomes of 1000 actinobacteria strains.</title>
        <authorList>
            <person name="Klenk H.-P."/>
        </authorList>
    </citation>
    <scope>NUCLEOTIDE SEQUENCE [LARGE SCALE GENOMIC DNA]</scope>
    <source>
        <strain evidence="2 3">DSM 43927</strain>
    </source>
</reference>
<dbReference type="Proteomes" id="UP000256661">
    <property type="component" value="Unassembled WGS sequence"/>
</dbReference>
<dbReference type="Gene3D" id="1.20.120.450">
    <property type="entry name" value="dinb family like domain"/>
    <property type="match status" value="1"/>
</dbReference>
<dbReference type="EMBL" id="QTTT01000001">
    <property type="protein sequence ID" value="REE95243.1"/>
    <property type="molecule type" value="Genomic_DNA"/>
</dbReference>
<dbReference type="InterPro" id="IPR017517">
    <property type="entry name" value="Maleyloyr_isom"/>
</dbReference>
<evidence type="ECO:0000313" key="2">
    <source>
        <dbReference type="EMBL" id="REE95243.1"/>
    </source>
</evidence>
<evidence type="ECO:0000259" key="1">
    <source>
        <dbReference type="Pfam" id="PF11716"/>
    </source>
</evidence>
<dbReference type="Pfam" id="PF11716">
    <property type="entry name" value="MDMPI_N"/>
    <property type="match status" value="1"/>
</dbReference>
<dbReference type="RefSeq" id="WP_116021072.1">
    <property type="nucleotide sequence ID" value="NZ_QTTT01000001.1"/>
</dbReference>
<dbReference type="InterPro" id="IPR024344">
    <property type="entry name" value="MDMPI_metal-binding"/>
</dbReference>
<accession>A0A3D9SMT3</accession>
<protein>
    <submittedName>
        <fullName evidence="2">Uncharacterized protein (TIGR03083 family)</fullName>
    </submittedName>
</protein>
<dbReference type="SUPFAM" id="SSF109854">
    <property type="entry name" value="DinB/YfiT-like putative metalloenzymes"/>
    <property type="match status" value="1"/>
</dbReference>
<feature type="domain" description="Mycothiol-dependent maleylpyruvate isomerase metal-binding" evidence="1">
    <location>
        <begin position="16"/>
        <end position="138"/>
    </location>
</feature>
<keyword evidence="3" id="KW-1185">Reference proteome</keyword>
<sequence>MTPTAGTSREQVVRGLADEHAAFADLLASLDDDAWSTPSRCRGWEVRDVAAHVVANAVESVDGTIGARTADEQAAAFRGGTPARLSRTLREAAERLHGFLEPLDDTVWDSPSPVAGRTIGNGVLTLWYDAFVHTDDIAAALGRPHPEGPGLGASVGWLVEELTRLGRGPLTLRLDGLPPRTVGAGGPEVTGDPWRFVLAASGRAEPAALGLDEKVNVHLLP</sequence>
<evidence type="ECO:0000313" key="3">
    <source>
        <dbReference type="Proteomes" id="UP000256661"/>
    </source>
</evidence>
<dbReference type="NCBIfam" id="TIGR03083">
    <property type="entry name" value="maleylpyruvate isomerase family mycothiol-dependent enzyme"/>
    <property type="match status" value="1"/>
</dbReference>